<dbReference type="Proteomes" id="UP000265520">
    <property type="component" value="Unassembled WGS sequence"/>
</dbReference>
<keyword evidence="1" id="KW-0472">Membrane</keyword>
<proteinExistence type="predicted"/>
<evidence type="ECO:0000256" key="1">
    <source>
        <dbReference type="SAM" id="Phobius"/>
    </source>
</evidence>
<keyword evidence="3" id="KW-1185">Reference proteome</keyword>
<evidence type="ECO:0000313" key="2">
    <source>
        <dbReference type="EMBL" id="MCI39444.1"/>
    </source>
</evidence>
<protein>
    <submittedName>
        <fullName evidence="2">Uncharacterized protein</fullName>
    </submittedName>
</protein>
<keyword evidence="1" id="KW-1133">Transmembrane helix</keyword>
<sequence>ACIGATRSARVQRQPNLLVLVQRARGFCATRSVTLFFLFFFWWLRNAQGIAAQCAVL</sequence>
<keyword evidence="1" id="KW-0812">Transmembrane</keyword>
<feature type="transmembrane region" description="Helical" evidence="1">
    <location>
        <begin position="24"/>
        <end position="44"/>
    </location>
</feature>
<name>A0A392RTQ6_9FABA</name>
<reference evidence="2 3" key="1">
    <citation type="journal article" date="2018" name="Front. Plant Sci.">
        <title>Red Clover (Trifolium pratense) and Zigzag Clover (T. medium) - A Picture of Genomic Similarities and Differences.</title>
        <authorList>
            <person name="Dluhosova J."/>
            <person name="Istvanek J."/>
            <person name="Nedelnik J."/>
            <person name="Repkova J."/>
        </authorList>
    </citation>
    <scope>NUCLEOTIDE SEQUENCE [LARGE SCALE GENOMIC DNA]</scope>
    <source>
        <strain evidence="3">cv. 10/8</strain>
        <tissue evidence="2">Leaf</tissue>
    </source>
</reference>
<dbReference type="EMBL" id="LXQA010267376">
    <property type="protein sequence ID" value="MCI39444.1"/>
    <property type="molecule type" value="Genomic_DNA"/>
</dbReference>
<comment type="caution">
    <text evidence="2">The sequence shown here is derived from an EMBL/GenBank/DDBJ whole genome shotgun (WGS) entry which is preliminary data.</text>
</comment>
<evidence type="ECO:0000313" key="3">
    <source>
        <dbReference type="Proteomes" id="UP000265520"/>
    </source>
</evidence>
<organism evidence="2 3">
    <name type="scientific">Trifolium medium</name>
    <dbReference type="NCBI Taxonomy" id="97028"/>
    <lineage>
        <taxon>Eukaryota</taxon>
        <taxon>Viridiplantae</taxon>
        <taxon>Streptophyta</taxon>
        <taxon>Embryophyta</taxon>
        <taxon>Tracheophyta</taxon>
        <taxon>Spermatophyta</taxon>
        <taxon>Magnoliopsida</taxon>
        <taxon>eudicotyledons</taxon>
        <taxon>Gunneridae</taxon>
        <taxon>Pentapetalae</taxon>
        <taxon>rosids</taxon>
        <taxon>fabids</taxon>
        <taxon>Fabales</taxon>
        <taxon>Fabaceae</taxon>
        <taxon>Papilionoideae</taxon>
        <taxon>50 kb inversion clade</taxon>
        <taxon>NPAAA clade</taxon>
        <taxon>Hologalegina</taxon>
        <taxon>IRL clade</taxon>
        <taxon>Trifolieae</taxon>
        <taxon>Trifolium</taxon>
    </lineage>
</organism>
<feature type="non-terminal residue" evidence="2">
    <location>
        <position position="1"/>
    </location>
</feature>
<accession>A0A392RTQ6</accession>
<dbReference type="AlphaFoldDB" id="A0A392RTQ6"/>